<dbReference type="NCBIfam" id="TIGR03940">
    <property type="entry name" value="PGA_PgaD"/>
    <property type="match status" value="1"/>
</dbReference>
<comment type="caution">
    <text evidence="3">The sequence shown here is derived from an EMBL/GenBank/DDBJ whole genome shotgun (WGS) entry which is preliminary data.</text>
</comment>
<proteinExistence type="predicted"/>
<feature type="transmembrane region" description="Helical" evidence="2">
    <location>
        <begin position="76"/>
        <end position="98"/>
    </location>
</feature>
<dbReference type="Pfam" id="PF13994">
    <property type="entry name" value="PgaD"/>
    <property type="match status" value="1"/>
</dbReference>
<keyword evidence="2" id="KW-0812">Transmembrane</keyword>
<dbReference type="InterPro" id="IPR023829">
    <property type="entry name" value="PGA_PgaD"/>
</dbReference>
<organism evidence="3 4">
    <name type="scientific">Marilutibacter maris</name>
    <dbReference type="NCBI Taxonomy" id="1605891"/>
    <lineage>
        <taxon>Bacteria</taxon>
        <taxon>Pseudomonadati</taxon>
        <taxon>Pseudomonadota</taxon>
        <taxon>Gammaproteobacteria</taxon>
        <taxon>Lysobacterales</taxon>
        <taxon>Lysobacteraceae</taxon>
        <taxon>Marilutibacter</taxon>
    </lineage>
</organism>
<keyword evidence="2" id="KW-1133">Transmembrane helix</keyword>
<dbReference type="Proteomes" id="UP000320431">
    <property type="component" value="Unassembled WGS sequence"/>
</dbReference>
<evidence type="ECO:0000313" key="4">
    <source>
        <dbReference type="Proteomes" id="UP000320431"/>
    </source>
</evidence>
<evidence type="ECO:0000256" key="1">
    <source>
        <dbReference type="SAM" id="MobiDB-lite"/>
    </source>
</evidence>
<reference evidence="3 4" key="1">
    <citation type="submission" date="2019-10" db="EMBL/GenBank/DDBJ databases">
        <title>Lysobacter alkalisoli sp. nov., isolated from saline-alkaline soil.</title>
        <authorList>
            <person name="Sun J.-Q."/>
        </authorList>
    </citation>
    <scope>NUCLEOTIDE SEQUENCE [LARGE SCALE GENOMIC DNA]</scope>
    <source>
        <strain evidence="3 4">KCTC 42381</strain>
    </source>
</reference>
<protein>
    <submittedName>
        <fullName evidence="3">Poly-beta-1,6-N-acetyl-D-glucosamine biosynthesis protein PgaD</fullName>
    </submittedName>
</protein>
<evidence type="ECO:0000256" key="2">
    <source>
        <dbReference type="SAM" id="Phobius"/>
    </source>
</evidence>
<feature type="region of interest" description="Disordered" evidence="1">
    <location>
        <begin position="150"/>
        <end position="175"/>
    </location>
</feature>
<dbReference type="AlphaFoldDB" id="A0A508AVS6"/>
<name>A0A508AVS6_9GAMM</name>
<evidence type="ECO:0000313" key="3">
    <source>
        <dbReference type="EMBL" id="KAB8193897.1"/>
    </source>
</evidence>
<accession>A0A508AVS6</accession>
<gene>
    <name evidence="3" type="primary">pgaD</name>
    <name evidence="3" type="ORF">FKV24_006355</name>
</gene>
<keyword evidence="2" id="KW-0472">Membrane</keyword>
<feature type="transmembrane region" description="Helical" evidence="2">
    <location>
        <begin position="29"/>
        <end position="56"/>
    </location>
</feature>
<feature type="compositionally biased region" description="Pro residues" evidence="1">
    <location>
        <begin position="156"/>
        <end position="167"/>
    </location>
</feature>
<dbReference type="GO" id="GO:0043709">
    <property type="term" value="P:cell adhesion involved in single-species biofilm formation"/>
    <property type="evidence" value="ECO:0007669"/>
    <property type="project" value="InterPro"/>
</dbReference>
<sequence length="175" mass="19125">MGQPGSGDTMKYDSLLIEKPRSRPLAVRTAWGVVTAACWLVYAYLWLPVVTLLLWTLGLRVAAFELYLRNDSVDPLLLILLPLLAVAAAVALIGWAEINRRRFANKERRAPTPNVGAQDVGRALGAAAHLPERLQSAKVVTLRMDDDARPYDLAPVPRPTPAAPIPPKQTERSGS</sequence>
<dbReference type="EMBL" id="VICD02000087">
    <property type="protein sequence ID" value="KAB8193897.1"/>
    <property type="molecule type" value="Genomic_DNA"/>
</dbReference>